<dbReference type="EMBL" id="LR778301">
    <property type="protein sequence ID" value="CAB1369838.1"/>
    <property type="molecule type" value="Genomic_DNA"/>
</dbReference>
<evidence type="ECO:0000313" key="1">
    <source>
        <dbReference type="EMBL" id="CAB1369838.1"/>
    </source>
</evidence>
<accession>A0A6S6Y3K3</accession>
<protein>
    <submittedName>
        <fullName evidence="1">Uncharacterized protein</fullName>
    </submittedName>
</protein>
<reference evidence="1 2" key="1">
    <citation type="submission" date="2020-03" db="EMBL/GenBank/DDBJ databases">
        <authorList>
            <consortium name="Genoscope - CEA"/>
            <person name="William W."/>
        </authorList>
    </citation>
    <scope>NUCLEOTIDE SEQUENCE [LARGE SCALE GENOMIC DNA]</scope>
    <source>
        <strain evidence="2">DSM 16959</strain>
    </source>
</reference>
<keyword evidence="2" id="KW-1185">Reference proteome</keyword>
<organism evidence="1 2">
    <name type="scientific">Denitratisoma oestradiolicum</name>
    <dbReference type="NCBI Taxonomy" id="311182"/>
    <lineage>
        <taxon>Bacteria</taxon>
        <taxon>Pseudomonadati</taxon>
        <taxon>Pseudomonadota</taxon>
        <taxon>Betaproteobacteria</taxon>
        <taxon>Nitrosomonadales</taxon>
        <taxon>Sterolibacteriaceae</taxon>
        <taxon>Denitratisoma</taxon>
    </lineage>
</organism>
<dbReference type="RefSeq" id="WP_145772385.1">
    <property type="nucleotide sequence ID" value="NZ_LR778301.1"/>
</dbReference>
<dbReference type="KEGG" id="doe:DENOEST_2673"/>
<sequence length="206" mass="22763">MDASPIRMRRLIKVGMYLLSLWLLLVLIFVNKVDIDLCFACKFVSWAELGTIAAKNLLPLLCTAVLVVSLVFYAVFAHIIRGAKDGPFKVAEVDDKNADHLVFLATYVIPLLSFNLDTPRQIVSLVITLTLIGAIYVRTNLFYANPTLSLLGFKIYTVKFEQSGSGVPPGSAVLIAREEIDTGTSVNVLRLDKSIFFARKAITIKP</sequence>
<dbReference type="InterPro" id="IPR048118">
    <property type="entry name" value="KwaA"/>
</dbReference>
<dbReference type="AlphaFoldDB" id="A0A6S6Y3K3"/>
<evidence type="ECO:0000313" key="2">
    <source>
        <dbReference type="Proteomes" id="UP000515733"/>
    </source>
</evidence>
<name>A0A6S6Y3K3_9PROT</name>
<dbReference type="OrthoDB" id="1100556at2"/>
<dbReference type="NCBIfam" id="NF041622">
    <property type="entry name" value="KwaA"/>
    <property type="match status" value="1"/>
</dbReference>
<proteinExistence type="predicted"/>
<dbReference type="Proteomes" id="UP000515733">
    <property type="component" value="Chromosome"/>
</dbReference>
<gene>
    <name evidence="1" type="ORF">DENOEST_2673</name>
</gene>